<dbReference type="HOGENOM" id="CLU_198875_0_0_7"/>
<feature type="region of interest" description="Disordered" evidence="1">
    <location>
        <begin position="1"/>
        <end position="26"/>
    </location>
</feature>
<name>A8ZSD4_DESOH</name>
<dbReference type="KEGG" id="dol:Dole_1867"/>
<evidence type="ECO:0000313" key="2">
    <source>
        <dbReference type="EMBL" id="ABW67671.1"/>
    </source>
</evidence>
<dbReference type="eggNOG" id="ENOG50338HQ">
    <property type="taxonomic scope" value="Bacteria"/>
</dbReference>
<proteinExistence type="predicted"/>
<protein>
    <submittedName>
        <fullName evidence="2">Uncharacterized protein</fullName>
    </submittedName>
</protein>
<accession>A8ZSD4</accession>
<feature type="compositionally biased region" description="Basic and acidic residues" evidence="1">
    <location>
        <begin position="1"/>
        <end position="18"/>
    </location>
</feature>
<evidence type="ECO:0000313" key="3">
    <source>
        <dbReference type="Proteomes" id="UP000008561"/>
    </source>
</evidence>
<evidence type="ECO:0000256" key="1">
    <source>
        <dbReference type="SAM" id="MobiDB-lite"/>
    </source>
</evidence>
<dbReference type="OrthoDB" id="5432066at2"/>
<dbReference type="EMBL" id="CP000859">
    <property type="protein sequence ID" value="ABW67671.1"/>
    <property type="molecule type" value="Genomic_DNA"/>
</dbReference>
<reference evidence="2 3" key="1">
    <citation type="submission" date="2007-10" db="EMBL/GenBank/DDBJ databases">
        <title>Complete sequence of Desulfococcus oleovorans Hxd3.</title>
        <authorList>
            <consortium name="US DOE Joint Genome Institute"/>
            <person name="Copeland A."/>
            <person name="Lucas S."/>
            <person name="Lapidus A."/>
            <person name="Barry K."/>
            <person name="Glavina del Rio T."/>
            <person name="Dalin E."/>
            <person name="Tice H."/>
            <person name="Pitluck S."/>
            <person name="Kiss H."/>
            <person name="Brettin T."/>
            <person name="Bruce D."/>
            <person name="Detter J.C."/>
            <person name="Han C."/>
            <person name="Schmutz J."/>
            <person name="Larimer F."/>
            <person name="Land M."/>
            <person name="Hauser L."/>
            <person name="Kyrpides N."/>
            <person name="Kim E."/>
            <person name="Wawrik B."/>
            <person name="Richardson P."/>
        </authorList>
    </citation>
    <scope>NUCLEOTIDE SEQUENCE [LARGE SCALE GENOMIC DNA]</scope>
    <source>
        <strain evidence="3">DSM 6200 / JCM 39069 / Hxd3</strain>
    </source>
</reference>
<gene>
    <name evidence="2" type="ordered locus">Dole_1867</name>
</gene>
<dbReference type="Proteomes" id="UP000008561">
    <property type="component" value="Chromosome"/>
</dbReference>
<dbReference type="STRING" id="96561.Dole_1867"/>
<dbReference type="AlphaFoldDB" id="A8ZSD4"/>
<sequence length="83" mass="9688">MISTEIKTEGVAEKERIERRQRRRRTRDRECHCCGRTTPFSWTCRCGFAICQECMNENVWGLSCNGITWHCPECGQQNGFGNQ</sequence>
<organism evidence="2 3">
    <name type="scientific">Desulfosudis oleivorans (strain DSM 6200 / JCM 39069 / Hxd3)</name>
    <name type="common">Desulfococcus oleovorans</name>
    <dbReference type="NCBI Taxonomy" id="96561"/>
    <lineage>
        <taxon>Bacteria</taxon>
        <taxon>Pseudomonadati</taxon>
        <taxon>Thermodesulfobacteriota</taxon>
        <taxon>Desulfobacteria</taxon>
        <taxon>Desulfobacterales</taxon>
        <taxon>Desulfosudaceae</taxon>
        <taxon>Desulfosudis</taxon>
    </lineage>
</organism>
<keyword evidence="3" id="KW-1185">Reference proteome</keyword>